<evidence type="ECO:0000256" key="1">
    <source>
        <dbReference type="ARBA" id="ARBA00006484"/>
    </source>
</evidence>
<dbReference type="OrthoDB" id="517007at2"/>
<dbReference type="InterPro" id="IPR002347">
    <property type="entry name" value="SDR_fam"/>
</dbReference>
<evidence type="ECO:0000313" key="4">
    <source>
        <dbReference type="EMBL" id="KGH48531.1"/>
    </source>
</evidence>
<dbReference type="AlphaFoldDB" id="A0A098YFJ0"/>
<dbReference type="InterPro" id="IPR057326">
    <property type="entry name" value="KR_dom"/>
</dbReference>
<dbReference type="InterPro" id="IPR020904">
    <property type="entry name" value="Sc_DH/Rdtase_CS"/>
</dbReference>
<dbReference type="InterPro" id="IPR036291">
    <property type="entry name" value="NAD(P)-bd_dom_sf"/>
</dbReference>
<reference evidence="4 5" key="1">
    <citation type="submission" date="2014-07" db="EMBL/GenBank/DDBJ databases">
        <title>Biosystematic studies on Modestobacter strains isolated from extreme hyper-arid desert soil and from historic building.</title>
        <authorList>
            <person name="Bukarasam K."/>
            <person name="Bull A."/>
            <person name="Girard G."/>
            <person name="van Wezel G."/>
            <person name="Goodfellow M."/>
        </authorList>
    </citation>
    <scope>NUCLEOTIDE SEQUENCE [LARGE SCALE GENOMIC DNA]</scope>
    <source>
        <strain evidence="4 5">KNN45-2b</strain>
    </source>
</reference>
<organism evidence="4 5">
    <name type="scientific">Modestobacter caceresii</name>
    <dbReference type="NCBI Taxonomy" id="1522368"/>
    <lineage>
        <taxon>Bacteria</taxon>
        <taxon>Bacillati</taxon>
        <taxon>Actinomycetota</taxon>
        <taxon>Actinomycetes</taxon>
        <taxon>Geodermatophilales</taxon>
        <taxon>Geodermatophilaceae</taxon>
        <taxon>Modestobacter</taxon>
    </lineage>
</organism>
<evidence type="ECO:0000259" key="3">
    <source>
        <dbReference type="SMART" id="SM00822"/>
    </source>
</evidence>
<comment type="similarity">
    <text evidence="1">Belongs to the short-chain dehydrogenases/reductases (SDR) family.</text>
</comment>
<dbReference type="STRING" id="1522368.IN07_00715"/>
<dbReference type="PANTHER" id="PTHR43975:SF2">
    <property type="entry name" value="EG:BACR7A4.14 PROTEIN-RELATED"/>
    <property type="match status" value="1"/>
</dbReference>
<dbReference type="PROSITE" id="PS00061">
    <property type="entry name" value="ADH_SHORT"/>
    <property type="match status" value="1"/>
</dbReference>
<name>A0A098YFJ0_9ACTN</name>
<protein>
    <submittedName>
        <fullName evidence="4">Dehydrogenase</fullName>
    </submittedName>
</protein>
<dbReference type="SUPFAM" id="SSF51735">
    <property type="entry name" value="NAD(P)-binding Rossmann-fold domains"/>
    <property type="match status" value="1"/>
</dbReference>
<gene>
    <name evidence="4" type="ORF">IN07_00715</name>
</gene>
<feature type="domain" description="Ketoreductase" evidence="3">
    <location>
        <begin position="5"/>
        <end position="182"/>
    </location>
</feature>
<sequence length="272" mass="27628">MTPPRVALVTGGGAGIGAATARTLARTGTRVVVCGRRPEPLERTAQETGGLAVAGDVADPADAARVVQRTVDHFGRLDGLVLNAGVMHPGALLDVSPEAFEATLRVNVGGLYHVLRAALPHLLASRGAVVTVASVAGLRASAEMSVYAASKAAATALTQSLAVDYGPQGLRANVVCPGWTATEMADAEMAEFGGPRGLSPSAAYGLVTSLVPARRPAGADEVAACIAWLLSDQARYVNAAVVPVDGGQVAVDVGTVPFDPRVSVDGRPVDRP</sequence>
<comment type="caution">
    <text evidence="4">The sequence shown here is derived from an EMBL/GenBank/DDBJ whole genome shotgun (WGS) entry which is preliminary data.</text>
</comment>
<dbReference type="RefSeq" id="WP_036332579.1">
    <property type="nucleotide sequence ID" value="NZ_JPMX01000003.1"/>
</dbReference>
<dbReference type="PANTHER" id="PTHR43975">
    <property type="entry name" value="ZGC:101858"/>
    <property type="match status" value="1"/>
</dbReference>
<dbReference type="Gene3D" id="3.40.50.720">
    <property type="entry name" value="NAD(P)-binding Rossmann-like Domain"/>
    <property type="match status" value="1"/>
</dbReference>
<evidence type="ECO:0000256" key="2">
    <source>
        <dbReference type="ARBA" id="ARBA00023002"/>
    </source>
</evidence>
<dbReference type="PRINTS" id="PR00081">
    <property type="entry name" value="GDHRDH"/>
</dbReference>
<keyword evidence="2" id="KW-0560">Oxidoreductase</keyword>
<dbReference type="SMART" id="SM00822">
    <property type="entry name" value="PKS_KR"/>
    <property type="match status" value="1"/>
</dbReference>
<evidence type="ECO:0000313" key="5">
    <source>
        <dbReference type="Proteomes" id="UP000029713"/>
    </source>
</evidence>
<accession>A0A098YFJ0</accession>
<dbReference type="CDD" id="cd05233">
    <property type="entry name" value="SDR_c"/>
    <property type="match status" value="1"/>
</dbReference>
<keyword evidence="5" id="KW-1185">Reference proteome</keyword>
<dbReference type="EMBL" id="JPMX01000003">
    <property type="protein sequence ID" value="KGH48531.1"/>
    <property type="molecule type" value="Genomic_DNA"/>
</dbReference>
<proteinExistence type="inferred from homology"/>
<dbReference type="FunFam" id="3.40.50.720:FF:000084">
    <property type="entry name" value="Short-chain dehydrogenase reductase"/>
    <property type="match status" value="1"/>
</dbReference>
<dbReference type="Proteomes" id="UP000029713">
    <property type="component" value="Unassembled WGS sequence"/>
</dbReference>
<dbReference type="Pfam" id="PF13561">
    <property type="entry name" value="adh_short_C2"/>
    <property type="match status" value="1"/>
</dbReference>
<dbReference type="GO" id="GO:0016491">
    <property type="term" value="F:oxidoreductase activity"/>
    <property type="evidence" value="ECO:0007669"/>
    <property type="project" value="UniProtKB-KW"/>
</dbReference>
<dbReference type="PRINTS" id="PR00080">
    <property type="entry name" value="SDRFAMILY"/>
</dbReference>